<sequence>MNKDKMDISRLWKEQKVEPPSIEELYFKMERLKRSNKKAMLFLNLIVFSTTIVILFIWYFYQPRFLSTKLGVCLTIGAMAIYVIVAHRSRQLFRHINRSDGDARSNLNLFLAIKKRQRVMQTIVLNLYFIFFSIGLLLYMYEYVALMTFWKALVAYLSVIVWIIVNWFYFRPKQIRKQQQKLNEIIDRLQHICDQMNRS</sequence>
<comment type="caution">
    <text evidence="2">The sequence shown here is derived from an EMBL/GenBank/DDBJ whole genome shotgun (WGS) entry which is preliminary data.</text>
</comment>
<proteinExistence type="predicted"/>
<keyword evidence="1" id="KW-1133">Transmembrane helix</keyword>
<dbReference type="EMBL" id="RQYS01000046">
    <property type="protein sequence ID" value="RRD59342.1"/>
    <property type="molecule type" value="Genomic_DNA"/>
</dbReference>
<dbReference type="RefSeq" id="WP_124752148.1">
    <property type="nucleotide sequence ID" value="NZ_RQYS01000046.1"/>
</dbReference>
<dbReference type="Proteomes" id="UP000278609">
    <property type="component" value="Unassembled WGS sequence"/>
</dbReference>
<evidence type="ECO:0000313" key="3">
    <source>
        <dbReference type="Proteomes" id="UP000278609"/>
    </source>
</evidence>
<feature type="transmembrane region" description="Helical" evidence="1">
    <location>
        <begin position="123"/>
        <end position="141"/>
    </location>
</feature>
<dbReference type="OrthoDB" id="795301at2"/>
<gene>
    <name evidence="2" type="ORF">EII40_10225</name>
</gene>
<keyword evidence="1" id="KW-0812">Transmembrane</keyword>
<reference evidence="2 3" key="1">
    <citation type="submission" date="2018-11" db="EMBL/GenBank/DDBJ databases">
        <title>Genomes From Bacteria Associated with the Canine Oral Cavity: a Test Case for Automated Genome-Based Taxonomic Assignment.</title>
        <authorList>
            <person name="Coil D.A."/>
            <person name="Jospin G."/>
            <person name="Darling A.E."/>
            <person name="Wallis C."/>
            <person name="Davis I.J."/>
            <person name="Harris S."/>
            <person name="Eisen J.A."/>
            <person name="Holcombe L.J."/>
            <person name="O'Flynn C."/>
        </authorList>
    </citation>
    <scope>NUCLEOTIDE SEQUENCE [LARGE SCALE GENOMIC DNA]</scope>
    <source>
        <strain evidence="2 3">OH2617_COT-023</strain>
    </source>
</reference>
<evidence type="ECO:0000313" key="2">
    <source>
        <dbReference type="EMBL" id="RRD59342.1"/>
    </source>
</evidence>
<feature type="transmembrane region" description="Helical" evidence="1">
    <location>
        <begin position="153"/>
        <end position="170"/>
    </location>
</feature>
<feature type="transmembrane region" description="Helical" evidence="1">
    <location>
        <begin position="39"/>
        <end position="60"/>
    </location>
</feature>
<dbReference type="AlphaFoldDB" id="A0A3P1XKN7"/>
<organism evidence="2 3">
    <name type="scientific">Tannerella forsythia</name>
    <name type="common">Bacteroides forsythus</name>
    <dbReference type="NCBI Taxonomy" id="28112"/>
    <lineage>
        <taxon>Bacteria</taxon>
        <taxon>Pseudomonadati</taxon>
        <taxon>Bacteroidota</taxon>
        <taxon>Bacteroidia</taxon>
        <taxon>Bacteroidales</taxon>
        <taxon>Tannerellaceae</taxon>
        <taxon>Tannerella</taxon>
    </lineage>
</organism>
<keyword evidence="1" id="KW-0472">Membrane</keyword>
<accession>A0A3P1XKN7</accession>
<evidence type="ECO:0000256" key="1">
    <source>
        <dbReference type="SAM" id="Phobius"/>
    </source>
</evidence>
<feature type="transmembrane region" description="Helical" evidence="1">
    <location>
        <begin position="66"/>
        <end position="85"/>
    </location>
</feature>
<protein>
    <submittedName>
        <fullName evidence="2">Uncharacterized protein</fullName>
    </submittedName>
</protein>
<name>A0A3P1XKN7_TANFO</name>